<dbReference type="PANTHER" id="PTHR20916:SF18">
    <property type="entry name" value="IPT_TIG DOMAIN-CONTAINING PROTEIN"/>
    <property type="match status" value="1"/>
</dbReference>
<feature type="compositionally biased region" description="Low complexity" evidence="1">
    <location>
        <begin position="419"/>
        <end position="440"/>
    </location>
</feature>
<feature type="compositionally biased region" description="Basic and acidic residues" evidence="1">
    <location>
        <begin position="372"/>
        <end position="397"/>
    </location>
</feature>
<dbReference type="AlphaFoldDB" id="A0A7S2W1I3"/>
<dbReference type="EMBL" id="HBHI01009053">
    <property type="protein sequence ID" value="CAD9662837.1"/>
    <property type="molecule type" value="Transcribed_RNA"/>
</dbReference>
<accession>A0A7S2W1I3</accession>
<feature type="region of interest" description="Disordered" evidence="1">
    <location>
        <begin position="328"/>
        <end position="440"/>
    </location>
</feature>
<reference evidence="2" key="1">
    <citation type="submission" date="2021-01" db="EMBL/GenBank/DDBJ databases">
        <authorList>
            <person name="Corre E."/>
            <person name="Pelletier E."/>
            <person name="Niang G."/>
            <person name="Scheremetjew M."/>
            <person name="Finn R."/>
            <person name="Kale V."/>
            <person name="Holt S."/>
            <person name="Cochrane G."/>
            <person name="Meng A."/>
            <person name="Brown T."/>
            <person name="Cohen L."/>
        </authorList>
    </citation>
    <scope>NUCLEOTIDE SEQUENCE</scope>
    <source>
        <strain evidence="2">CCMP1452</strain>
    </source>
</reference>
<organism evidence="2">
    <name type="scientific">Eucampia antarctica</name>
    <dbReference type="NCBI Taxonomy" id="49252"/>
    <lineage>
        <taxon>Eukaryota</taxon>
        <taxon>Sar</taxon>
        <taxon>Stramenopiles</taxon>
        <taxon>Ochrophyta</taxon>
        <taxon>Bacillariophyta</taxon>
        <taxon>Mediophyceae</taxon>
        <taxon>Biddulphiophycidae</taxon>
        <taxon>Hemiaulales</taxon>
        <taxon>Hemiaulaceae</taxon>
        <taxon>Eucampia</taxon>
    </lineage>
</organism>
<dbReference type="PANTHER" id="PTHR20916">
    <property type="entry name" value="CYSTEINE AND GLYCINE-RICH PROTEIN 2 BINDING PROTEIN"/>
    <property type="match status" value="1"/>
</dbReference>
<protein>
    <submittedName>
        <fullName evidence="2">Uncharacterized protein</fullName>
    </submittedName>
</protein>
<evidence type="ECO:0000313" key="2">
    <source>
        <dbReference type="EMBL" id="CAD9662837.1"/>
    </source>
</evidence>
<feature type="compositionally biased region" description="Basic and acidic residues" evidence="1">
    <location>
        <begin position="328"/>
        <end position="344"/>
    </location>
</feature>
<sequence length="488" mass="55779">MVSKWMNNNNMNVSTFVPYKVETPYGIGWVTSLGHLRDDGIRTIELMDGKMTLYSVEEYITVKAVEGDDVMTMFGRGRVLREVIVRCRSSSQKGVEEKVHTKYHVQLSNWTLAEGNRIMLYILYNNNSNSVCVVKKKSLGEMSALERVDFAKRQKERAQVAFSCPPPKQYQVALNLYAGAVDSLQYVQYNASIDNYLRAELLVLMISCSNNAATCCIQLGSKDQAQQATRYATNSLRLIAALESKKGMKIHTLLQHRFHITDSKLFAEWRIKSYLIMVHAIHDHTTGYEPKSLDYCKQARAIVSQYIPQDPNNKVLKQQERELQKLSKKCMDQKRQHLQKEKARAQAMFGTKKPNNRSPENNNKDNNNNIKDNNDNNTKDIKDNNINKDDNIKDKPLKPSTKPSKPVAAVDRKEHKRVSFSSDTISNNESSSNGESNKNTTFVSEEAATMEAEEEYYHEPWYSEHKEALLLFTACGLATVSMMLFRKK</sequence>
<evidence type="ECO:0000256" key="1">
    <source>
        <dbReference type="SAM" id="MobiDB-lite"/>
    </source>
</evidence>
<proteinExistence type="predicted"/>
<gene>
    <name evidence="2" type="ORF">EANT1437_LOCUS4664</name>
</gene>
<name>A0A7S2W1I3_9STRA</name>